<gene>
    <name evidence="1" type="ORF">HNY73_006296</name>
</gene>
<evidence type="ECO:0000313" key="1">
    <source>
        <dbReference type="EMBL" id="KAF8791432.1"/>
    </source>
</evidence>
<name>A0A8T0FLQ2_ARGBR</name>
<evidence type="ECO:0000313" key="2">
    <source>
        <dbReference type="Proteomes" id="UP000807504"/>
    </source>
</evidence>
<dbReference type="EMBL" id="JABXBU010000011">
    <property type="protein sequence ID" value="KAF8791432.1"/>
    <property type="molecule type" value="Genomic_DNA"/>
</dbReference>
<proteinExistence type="predicted"/>
<reference evidence="1" key="2">
    <citation type="submission" date="2020-06" db="EMBL/GenBank/DDBJ databases">
        <authorList>
            <person name="Sheffer M."/>
        </authorList>
    </citation>
    <scope>NUCLEOTIDE SEQUENCE</scope>
</reference>
<sequence>MTEKDKTYDDFALSLPLQTGSSYSVLSYPESHKIFAEFFVYNTGVAWTQHKNNRHTLLPDRLNIAHPLLLSLEELQEISSSSTITANFCSIRIIQKAFLLKEFEDNCDQRL</sequence>
<comment type="caution">
    <text evidence="1">The sequence shown here is derived from an EMBL/GenBank/DDBJ whole genome shotgun (WGS) entry which is preliminary data.</text>
</comment>
<dbReference type="AlphaFoldDB" id="A0A8T0FLQ2"/>
<protein>
    <submittedName>
        <fullName evidence="1">Uncharacterized protein</fullName>
    </submittedName>
</protein>
<organism evidence="1 2">
    <name type="scientific">Argiope bruennichi</name>
    <name type="common">Wasp spider</name>
    <name type="synonym">Aranea bruennichi</name>
    <dbReference type="NCBI Taxonomy" id="94029"/>
    <lineage>
        <taxon>Eukaryota</taxon>
        <taxon>Metazoa</taxon>
        <taxon>Ecdysozoa</taxon>
        <taxon>Arthropoda</taxon>
        <taxon>Chelicerata</taxon>
        <taxon>Arachnida</taxon>
        <taxon>Araneae</taxon>
        <taxon>Araneomorphae</taxon>
        <taxon>Entelegynae</taxon>
        <taxon>Araneoidea</taxon>
        <taxon>Araneidae</taxon>
        <taxon>Argiope</taxon>
    </lineage>
</organism>
<accession>A0A8T0FLQ2</accession>
<reference evidence="1" key="1">
    <citation type="journal article" date="2020" name="bioRxiv">
        <title>Chromosome-level reference genome of the European wasp spider Argiope bruennichi: a resource for studies on range expansion and evolutionary adaptation.</title>
        <authorList>
            <person name="Sheffer M.M."/>
            <person name="Hoppe A."/>
            <person name="Krehenwinkel H."/>
            <person name="Uhl G."/>
            <person name="Kuss A.W."/>
            <person name="Jensen L."/>
            <person name="Jensen C."/>
            <person name="Gillespie R.G."/>
            <person name="Hoff K.J."/>
            <person name="Prost S."/>
        </authorList>
    </citation>
    <scope>NUCLEOTIDE SEQUENCE</scope>
</reference>
<keyword evidence="2" id="KW-1185">Reference proteome</keyword>
<dbReference type="Proteomes" id="UP000807504">
    <property type="component" value="Unassembled WGS sequence"/>
</dbReference>